<protein>
    <recommendedName>
        <fullName evidence="2">Copper homeostasis protein cutC homolog</fullName>
    </recommendedName>
</protein>
<gene>
    <name evidence="3" type="ORF">AMSG_11141</name>
</gene>
<dbReference type="Proteomes" id="UP000054408">
    <property type="component" value="Unassembled WGS sequence"/>
</dbReference>
<dbReference type="PANTHER" id="PTHR12598:SF0">
    <property type="entry name" value="COPPER HOMEOSTASIS PROTEIN CUTC HOMOLOG"/>
    <property type="match status" value="1"/>
</dbReference>
<organism evidence="3 4">
    <name type="scientific">Thecamonas trahens ATCC 50062</name>
    <dbReference type="NCBI Taxonomy" id="461836"/>
    <lineage>
        <taxon>Eukaryota</taxon>
        <taxon>Apusozoa</taxon>
        <taxon>Apusomonadida</taxon>
        <taxon>Apusomonadidae</taxon>
        <taxon>Thecamonas</taxon>
    </lineage>
</organism>
<name>A0A0L0DTT1_THETB</name>
<dbReference type="STRING" id="461836.A0A0L0DTT1"/>
<dbReference type="RefSeq" id="XP_013752897.1">
    <property type="nucleotide sequence ID" value="XM_013897443.1"/>
</dbReference>
<dbReference type="OMA" id="YNESEMK"/>
<proteinExistence type="inferred from homology"/>
<evidence type="ECO:0000313" key="3">
    <source>
        <dbReference type="EMBL" id="KNC55744.1"/>
    </source>
</evidence>
<dbReference type="eggNOG" id="KOG4013">
    <property type="taxonomic scope" value="Eukaryota"/>
</dbReference>
<keyword evidence="4" id="KW-1185">Reference proteome</keyword>
<dbReference type="GeneID" id="25569194"/>
<dbReference type="InterPro" id="IPR005627">
    <property type="entry name" value="CutC-like"/>
</dbReference>
<sequence length="267" mass="25711">MSSGAVLEACVDCPASARAAIAGRVNSIELCAGLATGGVTPSLGLIRAVACMAAAATPPVPITVLVRLRDGDFVYSPDDIAVMVDDIAAIGSLAADLPPGAIAGVAIGALAPDGTADLVATAAMARAAQEAGLAITLHRAFDAAIDPVAAYLAVVDHLAGAVSRVLTSGGAATAAAGTDALHQLLAGLASTTHGQAVTVVAAAGLSPTSASGVLAAGAHGVHGSFSTIVVRADDEAAVAGEAIGFGRGHRETDAEVVAAVADVMALS</sequence>
<evidence type="ECO:0000256" key="1">
    <source>
        <dbReference type="ARBA" id="ARBA00007768"/>
    </source>
</evidence>
<dbReference type="PANTHER" id="PTHR12598">
    <property type="entry name" value="COPPER HOMEOSTASIS PROTEIN CUTC"/>
    <property type="match status" value="1"/>
</dbReference>
<evidence type="ECO:0000313" key="4">
    <source>
        <dbReference type="Proteomes" id="UP000054408"/>
    </source>
</evidence>
<dbReference type="Gene3D" id="3.20.20.380">
    <property type="entry name" value="Copper homeostasis (CutC) domain"/>
    <property type="match status" value="1"/>
</dbReference>
<evidence type="ECO:0000256" key="2">
    <source>
        <dbReference type="ARBA" id="ARBA00019014"/>
    </source>
</evidence>
<comment type="similarity">
    <text evidence="1">Belongs to the CutC family.</text>
</comment>
<dbReference type="Pfam" id="PF03932">
    <property type="entry name" value="CutC"/>
    <property type="match status" value="1"/>
</dbReference>
<dbReference type="SUPFAM" id="SSF110395">
    <property type="entry name" value="CutC-like"/>
    <property type="match status" value="1"/>
</dbReference>
<dbReference type="GO" id="GO:0005507">
    <property type="term" value="F:copper ion binding"/>
    <property type="evidence" value="ECO:0007669"/>
    <property type="project" value="TreeGrafter"/>
</dbReference>
<dbReference type="OrthoDB" id="7392499at2759"/>
<dbReference type="EMBL" id="GL349503">
    <property type="protein sequence ID" value="KNC55744.1"/>
    <property type="molecule type" value="Genomic_DNA"/>
</dbReference>
<reference evidence="3 4" key="1">
    <citation type="submission" date="2010-05" db="EMBL/GenBank/DDBJ databases">
        <title>The Genome Sequence of Thecamonas trahens ATCC 50062.</title>
        <authorList>
            <consortium name="The Broad Institute Genome Sequencing Platform"/>
            <person name="Russ C."/>
            <person name="Cuomo C."/>
            <person name="Shea T."/>
            <person name="Young S.K."/>
            <person name="Zeng Q."/>
            <person name="Koehrsen M."/>
            <person name="Haas B."/>
            <person name="Borodovsky M."/>
            <person name="Guigo R."/>
            <person name="Alvarado L."/>
            <person name="Berlin A."/>
            <person name="Bochicchio J."/>
            <person name="Borenstein D."/>
            <person name="Chapman S."/>
            <person name="Chen Z."/>
            <person name="Freedman E."/>
            <person name="Gellesch M."/>
            <person name="Goldberg J."/>
            <person name="Griggs A."/>
            <person name="Gujja S."/>
            <person name="Heilman E."/>
            <person name="Heiman D."/>
            <person name="Hepburn T."/>
            <person name="Howarth C."/>
            <person name="Jen D."/>
            <person name="Larson L."/>
            <person name="Mehta T."/>
            <person name="Park D."/>
            <person name="Pearson M."/>
            <person name="Roberts A."/>
            <person name="Saif S."/>
            <person name="Shenoy N."/>
            <person name="Sisk P."/>
            <person name="Stolte C."/>
            <person name="Sykes S."/>
            <person name="Thomson T."/>
            <person name="Walk T."/>
            <person name="White J."/>
            <person name="Yandava C."/>
            <person name="Burger G."/>
            <person name="Gray M.W."/>
            <person name="Holland P.W.H."/>
            <person name="King N."/>
            <person name="Lang F.B.F."/>
            <person name="Roger A.J."/>
            <person name="Ruiz-Trillo I."/>
            <person name="Lander E."/>
            <person name="Nusbaum C."/>
        </authorList>
    </citation>
    <scope>NUCLEOTIDE SEQUENCE [LARGE SCALE GENOMIC DNA]</scope>
    <source>
        <strain evidence="3 4">ATCC 50062</strain>
    </source>
</reference>
<dbReference type="InterPro" id="IPR036822">
    <property type="entry name" value="CutC-like_dom_sf"/>
</dbReference>
<accession>A0A0L0DTT1</accession>
<dbReference type="AlphaFoldDB" id="A0A0L0DTT1"/>